<keyword evidence="5" id="KW-1185">Reference proteome</keyword>
<dbReference type="EMBL" id="FNDQ01000005">
    <property type="protein sequence ID" value="SDH49560.1"/>
    <property type="molecule type" value="Genomic_DNA"/>
</dbReference>
<dbReference type="SUPFAM" id="SSF48498">
    <property type="entry name" value="Tetracyclin repressor-like, C-terminal domain"/>
    <property type="match status" value="1"/>
</dbReference>
<keyword evidence="1 2" id="KW-0238">DNA-binding</keyword>
<dbReference type="Pfam" id="PF17932">
    <property type="entry name" value="TetR_C_24"/>
    <property type="match status" value="1"/>
</dbReference>
<name>A0A1G8CX52_9FLAO</name>
<dbReference type="InterPro" id="IPR001647">
    <property type="entry name" value="HTH_TetR"/>
</dbReference>
<protein>
    <submittedName>
        <fullName evidence="4">DNA-binding transcriptional regulator, AcrR family</fullName>
    </submittedName>
</protein>
<dbReference type="SUPFAM" id="SSF46689">
    <property type="entry name" value="Homeodomain-like"/>
    <property type="match status" value="1"/>
</dbReference>
<gene>
    <name evidence="4" type="ORF">SAMN05421818_10536</name>
</gene>
<proteinExistence type="predicted"/>
<sequence length="224" mass="26222">MFNFVTELKLTTTVMVLNEKQKEILLVAENLFSMNGIDGTSIRDISKAAGINVAMISYYFGSKNQLISALFEIRLTRIREKLTNLTQNHDLNPLEKLVFFVEDMLTILMKNADFHIIMIRQFSKKNVDEEISDNIFLLQREIMKVIRGFIQDGHQQGYFKAQPDPEALVIITIGSISYLIHHEKMYSSYWNTENHEEYSLYIKQHIYPYLINSLKAILQYNEQK</sequence>
<dbReference type="PANTHER" id="PTHR43479">
    <property type="entry name" value="ACREF/ENVCD OPERON REPRESSOR-RELATED"/>
    <property type="match status" value="1"/>
</dbReference>
<dbReference type="InterPro" id="IPR050624">
    <property type="entry name" value="HTH-type_Tx_Regulator"/>
</dbReference>
<feature type="domain" description="HTH tetR-type" evidence="3">
    <location>
        <begin position="18"/>
        <end position="78"/>
    </location>
</feature>
<dbReference type="InterPro" id="IPR036271">
    <property type="entry name" value="Tet_transcr_reg_TetR-rel_C_sf"/>
</dbReference>
<dbReference type="InterPro" id="IPR023772">
    <property type="entry name" value="DNA-bd_HTH_TetR-type_CS"/>
</dbReference>
<dbReference type="Pfam" id="PF00440">
    <property type="entry name" value="TetR_N"/>
    <property type="match status" value="1"/>
</dbReference>
<dbReference type="STRING" id="702745.SAMN05421818_10536"/>
<evidence type="ECO:0000313" key="4">
    <source>
        <dbReference type="EMBL" id="SDH49560.1"/>
    </source>
</evidence>
<dbReference type="Proteomes" id="UP000243588">
    <property type="component" value="Unassembled WGS sequence"/>
</dbReference>
<dbReference type="PROSITE" id="PS01081">
    <property type="entry name" value="HTH_TETR_1"/>
    <property type="match status" value="1"/>
</dbReference>
<dbReference type="AlphaFoldDB" id="A0A1G8CX52"/>
<evidence type="ECO:0000259" key="3">
    <source>
        <dbReference type="PROSITE" id="PS50977"/>
    </source>
</evidence>
<evidence type="ECO:0000313" key="5">
    <source>
        <dbReference type="Proteomes" id="UP000243588"/>
    </source>
</evidence>
<dbReference type="PRINTS" id="PR00455">
    <property type="entry name" value="HTHTETR"/>
</dbReference>
<dbReference type="GO" id="GO:0003677">
    <property type="term" value="F:DNA binding"/>
    <property type="evidence" value="ECO:0007669"/>
    <property type="project" value="UniProtKB-UniRule"/>
</dbReference>
<accession>A0A1G8CX52</accession>
<evidence type="ECO:0000256" key="2">
    <source>
        <dbReference type="PROSITE-ProRule" id="PRU00335"/>
    </source>
</evidence>
<reference evidence="5" key="1">
    <citation type="submission" date="2016-10" db="EMBL/GenBank/DDBJ databases">
        <authorList>
            <person name="Varghese N."/>
            <person name="Submissions S."/>
        </authorList>
    </citation>
    <scope>NUCLEOTIDE SEQUENCE [LARGE SCALE GENOMIC DNA]</scope>
    <source>
        <strain evidence="5">DSM 23313</strain>
    </source>
</reference>
<evidence type="ECO:0000256" key="1">
    <source>
        <dbReference type="ARBA" id="ARBA00023125"/>
    </source>
</evidence>
<feature type="DNA-binding region" description="H-T-H motif" evidence="2">
    <location>
        <begin position="41"/>
        <end position="60"/>
    </location>
</feature>
<dbReference type="InterPro" id="IPR009057">
    <property type="entry name" value="Homeodomain-like_sf"/>
</dbReference>
<dbReference type="PANTHER" id="PTHR43479:SF11">
    <property type="entry name" value="ACREF_ENVCD OPERON REPRESSOR-RELATED"/>
    <property type="match status" value="1"/>
</dbReference>
<dbReference type="PROSITE" id="PS50977">
    <property type="entry name" value="HTH_TETR_2"/>
    <property type="match status" value="1"/>
</dbReference>
<organism evidence="4 5">
    <name type="scientific">Myroides phaeus</name>
    <dbReference type="NCBI Taxonomy" id="702745"/>
    <lineage>
        <taxon>Bacteria</taxon>
        <taxon>Pseudomonadati</taxon>
        <taxon>Bacteroidota</taxon>
        <taxon>Flavobacteriia</taxon>
        <taxon>Flavobacteriales</taxon>
        <taxon>Flavobacteriaceae</taxon>
        <taxon>Myroides</taxon>
    </lineage>
</organism>
<dbReference type="Gene3D" id="1.10.357.10">
    <property type="entry name" value="Tetracycline Repressor, domain 2"/>
    <property type="match status" value="1"/>
</dbReference>
<dbReference type="InterPro" id="IPR041490">
    <property type="entry name" value="KstR2_TetR_C"/>
</dbReference>